<comment type="caution">
    <text evidence="2">The sequence shown here is derived from an EMBL/GenBank/DDBJ whole genome shotgun (WGS) entry which is preliminary data.</text>
</comment>
<dbReference type="RefSeq" id="WP_197083802.1">
    <property type="nucleotide sequence ID" value="NZ_LFBU01000001.1"/>
</dbReference>
<dbReference type="EMBL" id="LFBU01000002">
    <property type="protein sequence ID" value="KMQ73768.1"/>
    <property type="molecule type" value="Genomic_DNA"/>
</dbReference>
<dbReference type="EMBL" id="LFBU01000001">
    <property type="protein sequence ID" value="KMQ76997.1"/>
    <property type="molecule type" value="Genomic_DNA"/>
</dbReference>
<dbReference type="STRING" id="1658765.Msub_11551"/>
<protein>
    <submittedName>
        <fullName evidence="2">Uncharacterized protein</fullName>
    </submittedName>
</protein>
<evidence type="ECO:0000313" key="1">
    <source>
        <dbReference type="EMBL" id="KMQ73768.1"/>
    </source>
</evidence>
<gene>
    <name evidence="2" type="ORF">Msub_11551</name>
    <name evidence="3" type="ORF">Msub_13212</name>
    <name evidence="1" type="ORF">Msub_20989</name>
</gene>
<evidence type="ECO:0000313" key="2">
    <source>
        <dbReference type="EMBL" id="KMQ75349.1"/>
    </source>
</evidence>
<name>A0A0J7JBS8_9GAMM</name>
<reference evidence="2 4" key="1">
    <citation type="submission" date="2015-06" db="EMBL/GenBank/DDBJ databases">
        <title>Marinobacter subterrani, a genetically tractable neutrophilic iron-oxidizing strain isolated from the Soudan Iron Mine.</title>
        <authorList>
            <person name="Bonis B.M."/>
            <person name="Gralnick J.A."/>
        </authorList>
    </citation>
    <scope>NUCLEOTIDE SEQUENCE [LARGE SCALE GENOMIC DNA]</scope>
    <source>
        <strain evidence="2 4">JG233</strain>
    </source>
</reference>
<organism evidence="2 4">
    <name type="scientific">Marinobacter subterrani</name>
    <dbReference type="NCBI Taxonomy" id="1658765"/>
    <lineage>
        <taxon>Bacteria</taxon>
        <taxon>Pseudomonadati</taxon>
        <taxon>Pseudomonadota</taxon>
        <taxon>Gammaproteobacteria</taxon>
        <taxon>Pseudomonadales</taxon>
        <taxon>Marinobacteraceae</taxon>
        <taxon>Marinobacter</taxon>
    </lineage>
</organism>
<accession>A0A0J7JBS8</accession>
<dbReference type="AlphaFoldDB" id="A0A0J7JBS8"/>
<sequence length="122" mass="13781">MSDNPFLNDHGYGPQSAADRIYAVERFDLDECRAALDVPGLQKAVANKLHSRIRKLEWEAENLRHTELGQELRCTKCNDFWPDDKEFYFQAGGRSQQPCKACYALLPSRAARKAGAAARVQP</sequence>
<proteinExistence type="predicted"/>
<dbReference type="Proteomes" id="UP000036102">
    <property type="component" value="Unassembled WGS sequence"/>
</dbReference>
<dbReference type="EMBL" id="LFBU01000001">
    <property type="protein sequence ID" value="KMQ75349.1"/>
    <property type="molecule type" value="Genomic_DNA"/>
</dbReference>
<evidence type="ECO:0000313" key="3">
    <source>
        <dbReference type="EMBL" id="KMQ76997.1"/>
    </source>
</evidence>
<keyword evidence="4" id="KW-1185">Reference proteome</keyword>
<evidence type="ECO:0000313" key="4">
    <source>
        <dbReference type="Proteomes" id="UP000036102"/>
    </source>
</evidence>
<dbReference type="PATRIC" id="fig|1658765.3.peg.1544"/>